<organism evidence="2 3">
    <name type="scientific">Tautonia plasticadhaerens</name>
    <dbReference type="NCBI Taxonomy" id="2527974"/>
    <lineage>
        <taxon>Bacteria</taxon>
        <taxon>Pseudomonadati</taxon>
        <taxon>Planctomycetota</taxon>
        <taxon>Planctomycetia</taxon>
        <taxon>Isosphaerales</taxon>
        <taxon>Isosphaeraceae</taxon>
        <taxon>Tautonia</taxon>
    </lineage>
</organism>
<evidence type="ECO:0000313" key="3">
    <source>
        <dbReference type="Proteomes" id="UP000317835"/>
    </source>
</evidence>
<feature type="signal peptide" evidence="1">
    <location>
        <begin position="1"/>
        <end position="20"/>
    </location>
</feature>
<keyword evidence="3" id="KW-1185">Reference proteome</keyword>
<keyword evidence="1" id="KW-0732">Signal</keyword>
<evidence type="ECO:0000313" key="2">
    <source>
        <dbReference type="EMBL" id="QDV38022.1"/>
    </source>
</evidence>
<dbReference type="Proteomes" id="UP000317835">
    <property type="component" value="Chromosome"/>
</dbReference>
<evidence type="ECO:0000256" key="1">
    <source>
        <dbReference type="SAM" id="SignalP"/>
    </source>
</evidence>
<dbReference type="AlphaFoldDB" id="A0A518HAY3"/>
<dbReference type="RefSeq" id="WP_145276213.1">
    <property type="nucleotide sequence ID" value="NZ_CP036426.1"/>
</dbReference>
<gene>
    <name evidence="2" type="ORF">ElP_59700</name>
</gene>
<proteinExistence type="predicted"/>
<reference evidence="2 3" key="1">
    <citation type="submission" date="2019-02" db="EMBL/GenBank/DDBJ databases">
        <title>Deep-cultivation of Planctomycetes and their phenomic and genomic characterization uncovers novel biology.</title>
        <authorList>
            <person name="Wiegand S."/>
            <person name="Jogler M."/>
            <person name="Boedeker C."/>
            <person name="Pinto D."/>
            <person name="Vollmers J."/>
            <person name="Rivas-Marin E."/>
            <person name="Kohn T."/>
            <person name="Peeters S.H."/>
            <person name="Heuer A."/>
            <person name="Rast P."/>
            <person name="Oberbeckmann S."/>
            <person name="Bunk B."/>
            <person name="Jeske O."/>
            <person name="Meyerdierks A."/>
            <person name="Storesund J.E."/>
            <person name="Kallscheuer N."/>
            <person name="Luecker S."/>
            <person name="Lage O.M."/>
            <person name="Pohl T."/>
            <person name="Merkel B.J."/>
            <person name="Hornburger P."/>
            <person name="Mueller R.-W."/>
            <person name="Bruemmer F."/>
            <person name="Labrenz M."/>
            <person name="Spormann A.M."/>
            <person name="Op den Camp H."/>
            <person name="Overmann J."/>
            <person name="Amann R."/>
            <person name="Jetten M.S.M."/>
            <person name="Mascher T."/>
            <person name="Medema M.H."/>
            <person name="Devos D.P."/>
            <person name="Kaster A.-K."/>
            <person name="Ovreas L."/>
            <person name="Rohde M."/>
            <person name="Galperin M.Y."/>
            <person name="Jogler C."/>
        </authorList>
    </citation>
    <scope>NUCLEOTIDE SEQUENCE [LARGE SCALE GENOMIC DNA]</scope>
    <source>
        <strain evidence="2 3">ElP</strain>
    </source>
</reference>
<dbReference type="EMBL" id="CP036426">
    <property type="protein sequence ID" value="QDV38022.1"/>
    <property type="molecule type" value="Genomic_DNA"/>
</dbReference>
<sequence precursor="true">MNRRPFLVSAALLASAIALGVGLSARPGRGQISDALREVGRFGVAATGDTLYVIDTVNGRCYRHNPAGGWEFLESPVPQIRTDP</sequence>
<feature type="chain" id="PRO_5021753150" evidence="1">
    <location>
        <begin position="21"/>
        <end position="84"/>
    </location>
</feature>
<dbReference type="KEGG" id="tpla:ElP_59700"/>
<name>A0A518HAY3_9BACT</name>
<accession>A0A518HAY3</accession>
<protein>
    <submittedName>
        <fullName evidence="2">Uncharacterized protein</fullName>
    </submittedName>
</protein>